<evidence type="ECO:0000313" key="4">
    <source>
        <dbReference type="EMBL" id="MBJ3776809.1"/>
    </source>
</evidence>
<gene>
    <name evidence="4" type="ORF">JCR33_13970</name>
</gene>
<dbReference type="PROSITE" id="PS50206">
    <property type="entry name" value="RHODANESE_3"/>
    <property type="match status" value="2"/>
</dbReference>
<dbReference type="Pfam" id="PF00581">
    <property type="entry name" value="Rhodanese"/>
    <property type="match status" value="2"/>
</dbReference>
<accession>A0A934IHH9</accession>
<keyword evidence="1" id="KW-0808">Transferase</keyword>
<dbReference type="EMBL" id="JAEKJA010000011">
    <property type="protein sequence ID" value="MBJ3776809.1"/>
    <property type="molecule type" value="Genomic_DNA"/>
</dbReference>
<dbReference type="GO" id="GO:0004792">
    <property type="term" value="F:thiosulfate-cyanide sulfurtransferase activity"/>
    <property type="evidence" value="ECO:0007669"/>
    <property type="project" value="TreeGrafter"/>
</dbReference>
<keyword evidence="5" id="KW-1185">Reference proteome</keyword>
<dbReference type="CDD" id="cd01448">
    <property type="entry name" value="TST_Repeat_1"/>
    <property type="match status" value="1"/>
</dbReference>
<dbReference type="Proteomes" id="UP000609531">
    <property type="component" value="Unassembled WGS sequence"/>
</dbReference>
<comment type="caution">
    <text evidence="4">The sequence shown here is derived from an EMBL/GenBank/DDBJ whole genome shotgun (WGS) entry which is preliminary data.</text>
</comment>
<dbReference type="AlphaFoldDB" id="A0A934IHH9"/>
<dbReference type="InterPro" id="IPR036873">
    <property type="entry name" value="Rhodanese-like_dom_sf"/>
</dbReference>
<feature type="domain" description="Rhodanese" evidence="3">
    <location>
        <begin position="20"/>
        <end position="138"/>
    </location>
</feature>
<evidence type="ECO:0000256" key="1">
    <source>
        <dbReference type="ARBA" id="ARBA00022679"/>
    </source>
</evidence>
<dbReference type="InterPro" id="IPR045078">
    <property type="entry name" value="TST/MPST-like"/>
</dbReference>
<dbReference type="PANTHER" id="PTHR11364:SF27">
    <property type="entry name" value="SULFURTRANSFERASE"/>
    <property type="match status" value="1"/>
</dbReference>
<dbReference type="InterPro" id="IPR001763">
    <property type="entry name" value="Rhodanese-like_dom"/>
</dbReference>
<reference evidence="4" key="1">
    <citation type="submission" date="2020-12" db="EMBL/GenBank/DDBJ databases">
        <title>Bacterial taxonomy.</title>
        <authorList>
            <person name="Pan X."/>
        </authorList>
    </citation>
    <scope>NUCLEOTIDE SEQUENCE</scope>
    <source>
        <strain evidence="4">B2012</strain>
    </source>
</reference>
<evidence type="ECO:0000313" key="5">
    <source>
        <dbReference type="Proteomes" id="UP000609531"/>
    </source>
</evidence>
<dbReference type="PANTHER" id="PTHR11364">
    <property type="entry name" value="THIOSULFATE SULFERTANSFERASE"/>
    <property type="match status" value="1"/>
</dbReference>
<protein>
    <submittedName>
        <fullName evidence="4">Sulfurtransferase</fullName>
    </submittedName>
</protein>
<feature type="domain" description="Rhodanese" evidence="3">
    <location>
        <begin position="169"/>
        <end position="283"/>
    </location>
</feature>
<evidence type="ECO:0000256" key="2">
    <source>
        <dbReference type="ARBA" id="ARBA00022737"/>
    </source>
</evidence>
<dbReference type="RefSeq" id="WP_198882715.1">
    <property type="nucleotide sequence ID" value="NZ_JAEKJA010000011.1"/>
</dbReference>
<dbReference type="CDD" id="cd01449">
    <property type="entry name" value="TST_Repeat_2"/>
    <property type="match status" value="1"/>
</dbReference>
<dbReference type="Gene3D" id="3.40.250.10">
    <property type="entry name" value="Rhodanese-like domain"/>
    <property type="match status" value="2"/>
</dbReference>
<dbReference type="SMART" id="SM00450">
    <property type="entry name" value="RHOD"/>
    <property type="match status" value="2"/>
</dbReference>
<keyword evidence="2" id="KW-0677">Repeat</keyword>
<proteinExistence type="predicted"/>
<evidence type="ECO:0000259" key="3">
    <source>
        <dbReference type="PROSITE" id="PS50206"/>
    </source>
</evidence>
<organism evidence="4 5">
    <name type="scientific">Acuticoccus mangrovi</name>
    <dbReference type="NCBI Taxonomy" id="2796142"/>
    <lineage>
        <taxon>Bacteria</taxon>
        <taxon>Pseudomonadati</taxon>
        <taxon>Pseudomonadota</taxon>
        <taxon>Alphaproteobacteria</taxon>
        <taxon>Hyphomicrobiales</taxon>
        <taxon>Amorphaceae</taxon>
        <taxon>Acuticoccus</taxon>
    </lineage>
</organism>
<name>A0A934IHH9_9HYPH</name>
<sequence>MSRDRTPPLVSADWLRTRVDDPDTVILDGTTFTPGTGLSAPENYEAQRLPGAIFFDINAVARRVPGPPHRMLPTPAEFAEDLSRLGLEHGRHYIVYDSHGLYSAARVWWMFRMHGYERISVLDGGLPAWRDAGGEIVSGPGRVRPRTAWPVGRLGPWVRDWREIRDNLATGAEIVVDVRPYEQFNGDTSHSYPGVRPGHIPGAVHLSQRDLRTARGDFLPKERIVALLAQKGLSADSPIVASCGSGVTACILSLAMDVLRGEPCPVYDGSWEEWGGRADLPNELDF</sequence>
<dbReference type="SUPFAM" id="SSF52821">
    <property type="entry name" value="Rhodanese/Cell cycle control phosphatase"/>
    <property type="match status" value="2"/>
</dbReference>